<dbReference type="OrthoDB" id="3800349at2759"/>
<keyword evidence="4" id="KW-1185">Reference proteome</keyword>
<name>A0A6A5ZD46_9PLEO</name>
<feature type="region of interest" description="Disordered" evidence="1">
    <location>
        <begin position="261"/>
        <end position="406"/>
    </location>
</feature>
<feature type="compositionally biased region" description="Low complexity" evidence="1">
    <location>
        <begin position="155"/>
        <end position="169"/>
    </location>
</feature>
<dbReference type="EMBL" id="ML977320">
    <property type="protein sequence ID" value="KAF2116863.1"/>
    <property type="molecule type" value="Genomic_DNA"/>
</dbReference>
<dbReference type="InterPro" id="IPR008816">
    <property type="entry name" value="Gly_zipper_2TM_dom"/>
</dbReference>
<evidence type="ECO:0000313" key="4">
    <source>
        <dbReference type="Proteomes" id="UP000799770"/>
    </source>
</evidence>
<feature type="compositionally biased region" description="Basic and acidic residues" evidence="1">
    <location>
        <begin position="396"/>
        <end position="406"/>
    </location>
</feature>
<feature type="compositionally biased region" description="Basic and acidic residues" evidence="1">
    <location>
        <begin position="83"/>
        <end position="96"/>
    </location>
</feature>
<feature type="compositionally biased region" description="Basic and acidic residues" evidence="1">
    <location>
        <begin position="131"/>
        <end position="142"/>
    </location>
</feature>
<feature type="region of interest" description="Disordered" evidence="1">
    <location>
        <begin position="14"/>
        <end position="189"/>
    </location>
</feature>
<evidence type="ECO:0000313" key="3">
    <source>
        <dbReference type="EMBL" id="KAF2116863.1"/>
    </source>
</evidence>
<protein>
    <recommendedName>
        <fullName evidence="2">Glycine zipper 2TM domain-containing protein</fullName>
    </recommendedName>
</protein>
<feature type="compositionally biased region" description="Polar residues" evidence="1">
    <location>
        <begin position="339"/>
        <end position="362"/>
    </location>
</feature>
<dbReference type="Pfam" id="PF05433">
    <property type="entry name" value="Rick_17kDa_Anti"/>
    <property type="match status" value="1"/>
</dbReference>
<feature type="compositionally biased region" description="Basic residues" evidence="1">
    <location>
        <begin position="97"/>
        <end position="117"/>
    </location>
</feature>
<feature type="compositionally biased region" description="Basic and acidic residues" evidence="1">
    <location>
        <begin position="55"/>
        <end position="64"/>
    </location>
</feature>
<reference evidence="3" key="1">
    <citation type="journal article" date="2020" name="Stud. Mycol.">
        <title>101 Dothideomycetes genomes: a test case for predicting lifestyles and emergence of pathogens.</title>
        <authorList>
            <person name="Haridas S."/>
            <person name="Albert R."/>
            <person name="Binder M."/>
            <person name="Bloem J."/>
            <person name="Labutti K."/>
            <person name="Salamov A."/>
            <person name="Andreopoulos B."/>
            <person name="Baker S."/>
            <person name="Barry K."/>
            <person name="Bills G."/>
            <person name="Bluhm B."/>
            <person name="Cannon C."/>
            <person name="Castanera R."/>
            <person name="Culley D."/>
            <person name="Daum C."/>
            <person name="Ezra D."/>
            <person name="Gonzalez J."/>
            <person name="Henrissat B."/>
            <person name="Kuo A."/>
            <person name="Liang C."/>
            <person name="Lipzen A."/>
            <person name="Lutzoni F."/>
            <person name="Magnuson J."/>
            <person name="Mondo S."/>
            <person name="Nolan M."/>
            <person name="Ohm R."/>
            <person name="Pangilinan J."/>
            <person name="Park H.-J."/>
            <person name="Ramirez L."/>
            <person name="Alfaro M."/>
            <person name="Sun H."/>
            <person name="Tritt A."/>
            <person name="Yoshinaga Y."/>
            <person name="Zwiers L.-H."/>
            <person name="Turgeon B."/>
            <person name="Goodwin S."/>
            <person name="Spatafora J."/>
            <person name="Crous P."/>
            <person name="Grigoriev I."/>
        </authorList>
    </citation>
    <scope>NUCLEOTIDE SEQUENCE</scope>
    <source>
        <strain evidence="3">CBS 627.86</strain>
    </source>
</reference>
<gene>
    <name evidence="3" type="ORF">BDV96DRAFT_645268</name>
</gene>
<feature type="compositionally biased region" description="Basic residues" evidence="1">
    <location>
        <begin position="44"/>
        <end position="54"/>
    </location>
</feature>
<feature type="domain" description="Glycine zipper 2TM" evidence="2">
    <location>
        <begin position="418"/>
        <end position="452"/>
    </location>
</feature>
<evidence type="ECO:0000259" key="2">
    <source>
        <dbReference type="Pfam" id="PF05433"/>
    </source>
</evidence>
<dbReference type="AlphaFoldDB" id="A0A6A5ZD46"/>
<evidence type="ECO:0000256" key="1">
    <source>
        <dbReference type="SAM" id="MobiDB-lite"/>
    </source>
</evidence>
<organism evidence="3 4">
    <name type="scientific">Lophiotrema nucula</name>
    <dbReference type="NCBI Taxonomy" id="690887"/>
    <lineage>
        <taxon>Eukaryota</taxon>
        <taxon>Fungi</taxon>
        <taxon>Dikarya</taxon>
        <taxon>Ascomycota</taxon>
        <taxon>Pezizomycotina</taxon>
        <taxon>Dothideomycetes</taxon>
        <taxon>Pleosporomycetidae</taxon>
        <taxon>Pleosporales</taxon>
        <taxon>Lophiotremataceae</taxon>
        <taxon>Lophiotrema</taxon>
    </lineage>
</organism>
<feature type="compositionally biased region" description="Polar residues" evidence="1">
    <location>
        <begin position="262"/>
        <end position="290"/>
    </location>
</feature>
<sequence>MSVLAFKALSMGAEKIPDKFFHKIPGGFFTPEEVAQQEKSRKERKDRKDRKARSSRSEHRDSDRTRRRSHRDRTPPTDYSDYSGRDDTDFEKEYRDKQRRRRTKSLGRRSSRSRSFTRGRDRQGSLDGEVDMDRAERGRREYTPPPNSEYRPYNPADYAPGAAAATGAYYDDRRTSSAQPDYGYPPQVNTAFRSRSASVASAPPLLPPAAAPNLPWWMMRASTSSPLAPRPPTAHALSYAGSPLQRVFSPSYEPPLALLLQHSGTNSPQPANSQRAGSSFASRYTPSQGYAPSPVNAHSPIPPPPAAGYTPYHPSDYASPHQPYNAPGNAHPSAPPFYRQQSRSQPSLADSGYPYSNNNQLTYYDPPPEQSRRHHHDDGKSHRARSADHRRRSRSRVTDQFRDRFDNMDDKQKDLAASAGGALVGGFVGNQFGHGTLSTIIGAAVGGLGARELERRHEK</sequence>
<accession>A0A6A5ZD46</accession>
<proteinExistence type="predicted"/>
<dbReference type="GO" id="GO:0019867">
    <property type="term" value="C:outer membrane"/>
    <property type="evidence" value="ECO:0007669"/>
    <property type="project" value="InterPro"/>
</dbReference>
<dbReference type="Proteomes" id="UP000799770">
    <property type="component" value="Unassembled WGS sequence"/>
</dbReference>
<feature type="compositionally biased region" description="Basic and acidic residues" evidence="1">
    <location>
        <begin position="376"/>
        <end position="387"/>
    </location>
</feature>